<evidence type="ECO:0000256" key="10">
    <source>
        <dbReference type="ARBA" id="ARBA00023012"/>
    </source>
</evidence>
<evidence type="ECO:0000256" key="9">
    <source>
        <dbReference type="ARBA" id="ARBA00022989"/>
    </source>
</evidence>
<dbReference type="InterPro" id="IPR036890">
    <property type="entry name" value="HATPase_C_sf"/>
</dbReference>
<sequence>MTTAPPRRLHKLLARQTRRLLGCEEDQLPQVLDELATLAAQGSLSPAAAHLLGGLDTFLQRVGEAYEHSDRDIDLKTRSLELSSVELTATNERLRTELASRTRAIDSLRDTAQELMQSIDAGLPPLRDDNLESLSRLMGELVRGREESQRRLQSALTELAHQKFALDQHGIVSITTLAGEIVYVNDKFIEISGYSREELLGTNHRLINSGHHPAEFFENLWSTIQAGRVWHGEICNRAKSGRLYWVQATIVPLLDTQGQPERFIAIRTEITERKLMEAALKAAESRLRHVTNAVPGVLYQCQVPAEGGTPRYTFVSERLKELRGLEPAELLADGNASTRQLFPEDLERCALSTARSVQQRTPWSDDFRIRLPDGSVRWLRGESRPEPELTPDGQLVFTGLWQDVTPLKEAHARLRDITESIPVAVFQILRPLEGAPRIVFCSAALQGICGLRPERAVADPDAMMARVHPEDRQRMVQSFEQSARLLQAWSLDYRLVHRDTGAVVWVHGEARTQQTPEGGIEWNGYLADITEARAVSEELHRAKDGAEAANRAKSDFLANMSHEIRTPMNGIIGMTELALDGVLDAQQREYLTIVRSSADALLRVINDILDFSKIEAGKLQIEHIPFVLEPLVQEVLKPLAVRAADKGLALRCAMAPGLPTRVLGDPGRLRQVLINLLGNAIKFTERGLVELSLRPGRAGEVTFTIADTGIGIPAEKLGTIFEPFSQEDSSITRRYGGTGLGLTISARLVDAMQGRIWVESTPGEGSRFHLALPLLAAGLDELAPMDRGSGDVAEAQAAPAGASLRVLLVEDHPVNQRLAKQLLERWGHQVTLADNGERALARLAEERFDLILMDRMMPVLDGLEATRRYRATEQGPRTPIVAMTAKAMQGDRDRCLAAGMDDYLSKPLDLREFKRLVDRYASACPSTSGSKPPEPPDPAFDLAAGLAAVDQDIVGIIAPIFQEQWPVDEQRLRQALADGDLDTLMHTSHALKSTLRMFGATPLADLAAAIEEQTEAGDSTGVADRLEALMAGIPALMRLLPAGEAP</sequence>
<feature type="domain" description="HPt" evidence="18">
    <location>
        <begin position="950"/>
        <end position="1043"/>
    </location>
</feature>
<dbReference type="InterPro" id="IPR005467">
    <property type="entry name" value="His_kinase_dom"/>
</dbReference>
<dbReference type="SMART" id="SM00091">
    <property type="entry name" value="PAS"/>
    <property type="match status" value="3"/>
</dbReference>
<keyword evidence="6" id="KW-0812">Transmembrane</keyword>
<dbReference type="PANTHER" id="PTHR45339:SF1">
    <property type="entry name" value="HYBRID SIGNAL TRANSDUCTION HISTIDINE KINASE J"/>
    <property type="match status" value="1"/>
</dbReference>
<dbReference type="InterPro" id="IPR003661">
    <property type="entry name" value="HisK_dim/P_dom"/>
</dbReference>
<dbReference type="Gene3D" id="1.10.287.130">
    <property type="match status" value="1"/>
</dbReference>
<dbReference type="InterPro" id="IPR011006">
    <property type="entry name" value="CheY-like_superfamily"/>
</dbReference>
<evidence type="ECO:0000259" key="16">
    <source>
        <dbReference type="PROSITE" id="PS50112"/>
    </source>
</evidence>
<dbReference type="EC" id="2.7.13.3" evidence="3"/>
<evidence type="ECO:0000313" key="20">
    <source>
        <dbReference type="Proteomes" id="UP001462640"/>
    </source>
</evidence>
<keyword evidence="20" id="KW-1185">Reference proteome</keyword>
<dbReference type="SUPFAM" id="SSF55874">
    <property type="entry name" value="ATPase domain of HSP90 chaperone/DNA topoisomerase II/histidine kinase"/>
    <property type="match status" value="1"/>
</dbReference>
<proteinExistence type="predicted"/>
<dbReference type="Gene3D" id="1.20.120.160">
    <property type="entry name" value="HPT domain"/>
    <property type="match status" value="1"/>
</dbReference>
<evidence type="ECO:0000256" key="3">
    <source>
        <dbReference type="ARBA" id="ARBA00012438"/>
    </source>
</evidence>
<comment type="subcellular location">
    <subcellularLocation>
        <location evidence="2">Cell membrane</location>
        <topology evidence="2">Multi-pass membrane protein</topology>
    </subcellularLocation>
</comment>
<evidence type="ECO:0000259" key="18">
    <source>
        <dbReference type="PROSITE" id="PS50894"/>
    </source>
</evidence>
<dbReference type="SMART" id="SM00086">
    <property type="entry name" value="PAC"/>
    <property type="match status" value="3"/>
</dbReference>
<evidence type="ECO:0000259" key="15">
    <source>
        <dbReference type="PROSITE" id="PS50110"/>
    </source>
</evidence>
<evidence type="ECO:0000256" key="1">
    <source>
        <dbReference type="ARBA" id="ARBA00000085"/>
    </source>
</evidence>
<gene>
    <name evidence="19" type="ORF">ABDJ40_11970</name>
</gene>
<evidence type="ECO:0000313" key="19">
    <source>
        <dbReference type="EMBL" id="MEO3713482.1"/>
    </source>
</evidence>
<dbReference type="SMART" id="SM00387">
    <property type="entry name" value="HATPase_c"/>
    <property type="match status" value="1"/>
</dbReference>
<evidence type="ECO:0000256" key="2">
    <source>
        <dbReference type="ARBA" id="ARBA00004651"/>
    </source>
</evidence>
<dbReference type="CDD" id="cd16922">
    <property type="entry name" value="HATPase_EvgS-ArcB-TorS-like"/>
    <property type="match status" value="1"/>
</dbReference>
<reference evidence="19 20" key="1">
    <citation type="submission" date="2024-05" db="EMBL/GenBank/DDBJ databases">
        <title>Roseateles sp. 2.12 16S ribosomal RNA gene Genome sequencing and assembly.</title>
        <authorList>
            <person name="Woo H."/>
        </authorList>
    </citation>
    <scope>NUCLEOTIDE SEQUENCE [LARGE SCALE GENOMIC DNA]</scope>
    <source>
        <strain evidence="19 20">2.12</strain>
    </source>
</reference>
<dbReference type="SMART" id="SM00448">
    <property type="entry name" value="REC"/>
    <property type="match status" value="1"/>
</dbReference>
<evidence type="ECO:0000256" key="5">
    <source>
        <dbReference type="ARBA" id="ARBA00022553"/>
    </source>
</evidence>
<keyword evidence="4" id="KW-1003">Cell membrane</keyword>
<evidence type="ECO:0000256" key="8">
    <source>
        <dbReference type="ARBA" id="ARBA00022840"/>
    </source>
</evidence>
<dbReference type="InterPro" id="IPR000014">
    <property type="entry name" value="PAS"/>
</dbReference>
<dbReference type="Pfam" id="PF08447">
    <property type="entry name" value="PAS_3"/>
    <property type="match status" value="3"/>
</dbReference>
<dbReference type="InterPro" id="IPR008207">
    <property type="entry name" value="Sig_transdc_His_kin_Hpt_dom"/>
</dbReference>
<feature type="domain" description="PAS" evidence="16">
    <location>
        <begin position="410"/>
        <end position="484"/>
    </location>
</feature>
<dbReference type="InterPro" id="IPR003594">
    <property type="entry name" value="HATPase_dom"/>
</dbReference>
<dbReference type="PRINTS" id="PR00344">
    <property type="entry name" value="BCTRLSENSOR"/>
</dbReference>
<evidence type="ECO:0000259" key="17">
    <source>
        <dbReference type="PROSITE" id="PS50113"/>
    </source>
</evidence>
<dbReference type="PROSITE" id="PS50894">
    <property type="entry name" value="HPT"/>
    <property type="match status" value="1"/>
</dbReference>
<evidence type="ECO:0000256" key="4">
    <source>
        <dbReference type="ARBA" id="ARBA00022475"/>
    </source>
</evidence>
<dbReference type="Pfam" id="PF00072">
    <property type="entry name" value="Response_reg"/>
    <property type="match status" value="1"/>
</dbReference>
<keyword evidence="7" id="KW-0547">Nucleotide-binding</keyword>
<keyword evidence="9" id="KW-1133">Transmembrane helix</keyword>
<feature type="domain" description="PAC" evidence="17">
    <location>
        <begin position="228"/>
        <end position="282"/>
    </location>
</feature>
<dbReference type="CDD" id="cd17546">
    <property type="entry name" value="REC_hyHK_CKI1_RcsC-like"/>
    <property type="match status" value="1"/>
</dbReference>
<dbReference type="InterPro" id="IPR036097">
    <property type="entry name" value="HisK_dim/P_sf"/>
</dbReference>
<keyword evidence="5 13" id="KW-0597">Phosphoprotein</keyword>
<feature type="domain" description="Histidine kinase" evidence="14">
    <location>
        <begin position="559"/>
        <end position="776"/>
    </location>
</feature>
<dbReference type="PROSITE" id="PS50110">
    <property type="entry name" value="RESPONSE_REGULATORY"/>
    <property type="match status" value="1"/>
</dbReference>
<dbReference type="InterPro" id="IPR035965">
    <property type="entry name" value="PAS-like_dom_sf"/>
</dbReference>
<dbReference type="InterPro" id="IPR001789">
    <property type="entry name" value="Sig_transdc_resp-reg_receiver"/>
</dbReference>
<dbReference type="NCBIfam" id="TIGR00229">
    <property type="entry name" value="sensory_box"/>
    <property type="match status" value="2"/>
</dbReference>
<evidence type="ECO:0000256" key="7">
    <source>
        <dbReference type="ARBA" id="ARBA00022741"/>
    </source>
</evidence>
<dbReference type="SUPFAM" id="SSF47226">
    <property type="entry name" value="Histidine-containing phosphotransfer domain, HPT domain"/>
    <property type="match status" value="1"/>
</dbReference>
<dbReference type="PROSITE" id="PS50113">
    <property type="entry name" value="PAC"/>
    <property type="match status" value="3"/>
</dbReference>
<protein>
    <recommendedName>
        <fullName evidence="3">histidine kinase</fullName>
        <ecNumber evidence="3">2.7.13.3</ecNumber>
    </recommendedName>
</protein>
<keyword evidence="8" id="KW-0067">ATP-binding</keyword>
<dbReference type="Pfam" id="PF01627">
    <property type="entry name" value="Hpt"/>
    <property type="match status" value="1"/>
</dbReference>
<feature type="domain" description="PAS" evidence="16">
    <location>
        <begin position="148"/>
        <end position="213"/>
    </location>
</feature>
<keyword evidence="11" id="KW-0472">Membrane</keyword>
<dbReference type="CDD" id="cd00130">
    <property type="entry name" value="PAS"/>
    <property type="match status" value="3"/>
</dbReference>
<feature type="modified residue" description="Phosphohistidine" evidence="12">
    <location>
        <position position="989"/>
    </location>
</feature>
<dbReference type="RefSeq" id="WP_347609967.1">
    <property type="nucleotide sequence ID" value="NZ_JBDPZC010000005.1"/>
</dbReference>
<dbReference type="SUPFAM" id="SSF47384">
    <property type="entry name" value="Homodimeric domain of signal transducing histidine kinase"/>
    <property type="match status" value="1"/>
</dbReference>
<dbReference type="InterPro" id="IPR036641">
    <property type="entry name" value="HPT_dom_sf"/>
</dbReference>
<dbReference type="PROSITE" id="PS50109">
    <property type="entry name" value="HIS_KIN"/>
    <property type="match status" value="1"/>
</dbReference>
<dbReference type="PROSITE" id="PS50112">
    <property type="entry name" value="PAS"/>
    <property type="match status" value="2"/>
</dbReference>
<dbReference type="Gene3D" id="3.30.565.10">
    <property type="entry name" value="Histidine kinase-like ATPase, C-terminal domain"/>
    <property type="match status" value="1"/>
</dbReference>
<dbReference type="Pfam" id="PF00512">
    <property type="entry name" value="HisKA"/>
    <property type="match status" value="1"/>
</dbReference>
<evidence type="ECO:0000256" key="13">
    <source>
        <dbReference type="PROSITE-ProRule" id="PRU00169"/>
    </source>
</evidence>
<dbReference type="InterPro" id="IPR004358">
    <property type="entry name" value="Sig_transdc_His_kin-like_C"/>
</dbReference>
<dbReference type="Pfam" id="PF02518">
    <property type="entry name" value="HATPase_c"/>
    <property type="match status" value="1"/>
</dbReference>
<accession>A0ABV0GEL4</accession>
<dbReference type="PANTHER" id="PTHR45339">
    <property type="entry name" value="HYBRID SIGNAL TRANSDUCTION HISTIDINE KINASE J"/>
    <property type="match status" value="1"/>
</dbReference>
<evidence type="ECO:0000259" key="14">
    <source>
        <dbReference type="PROSITE" id="PS50109"/>
    </source>
</evidence>
<feature type="domain" description="PAC" evidence="17">
    <location>
        <begin position="363"/>
        <end position="416"/>
    </location>
</feature>
<evidence type="ECO:0000256" key="12">
    <source>
        <dbReference type="PROSITE-ProRule" id="PRU00110"/>
    </source>
</evidence>
<feature type="domain" description="Response regulatory" evidence="15">
    <location>
        <begin position="805"/>
        <end position="921"/>
    </location>
</feature>
<evidence type="ECO:0000256" key="6">
    <source>
        <dbReference type="ARBA" id="ARBA00022692"/>
    </source>
</evidence>
<dbReference type="SUPFAM" id="SSF55785">
    <property type="entry name" value="PYP-like sensor domain (PAS domain)"/>
    <property type="match status" value="3"/>
</dbReference>
<dbReference type="Proteomes" id="UP001462640">
    <property type="component" value="Unassembled WGS sequence"/>
</dbReference>
<dbReference type="SUPFAM" id="SSF52172">
    <property type="entry name" value="CheY-like"/>
    <property type="match status" value="1"/>
</dbReference>
<feature type="domain" description="PAC" evidence="17">
    <location>
        <begin position="489"/>
        <end position="541"/>
    </location>
</feature>
<organism evidence="19 20">
    <name type="scientific">Roseateles flavus</name>
    <dbReference type="NCBI Taxonomy" id="3149041"/>
    <lineage>
        <taxon>Bacteria</taxon>
        <taxon>Pseudomonadati</taxon>
        <taxon>Pseudomonadota</taxon>
        <taxon>Betaproteobacteria</taxon>
        <taxon>Burkholderiales</taxon>
        <taxon>Sphaerotilaceae</taxon>
        <taxon>Roseateles</taxon>
    </lineage>
</organism>
<dbReference type="EMBL" id="JBDPZC010000005">
    <property type="protein sequence ID" value="MEO3713482.1"/>
    <property type="molecule type" value="Genomic_DNA"/>
</dbReference>
<comment type="caution">
    <text evidence="19">The sequence shown here is derived from an EMBL/GenBank/DDBJ whole genome shotgun (WGS) entry which is preliminary data.</text>
</comment>
<evidence type="ECO:0000256" key="11">
    <source>
        <dbReference type="ARBA" id="ARBA00023136"/>
    </source>
</evidence>
<keyword evidence="10" id="KW-0902">Two-component regulatory system</keyword>
<dbReference type="InterPro" id="IPR013655">
    <property type="entry name" value="PAS_fold_3"/>
</dbReference>
<dbReference type="InterPro" id="IPR000700">
    <property type="entry name" value="PAS-assoc_C"/>
</dbReference>
<dbReference type="Gene3D" id="3.30.450.20">
    <property type="entry name" value="PAS domain"/>
    <property type="match status" value="3"/>
</dbReference>
<dbReference type="InterPro" id="IPR001610">
    <property type="entry name" value="PAC"/>
</dbReference>
<comment type="catalytic activity">
    <reaction evidence="1">
        <text>ATP + protein L-histidine = ADP + protein N-phospho-L-histidine.</text>
        <dbReference type="EC" id="2.7.13.3"/>
    </reaction>
</comment>
<dbReference type="Gene3D" id="3.40.50.2300">
    <property type="match status" value="1"/>
</dbReference>
<feature type="modified residue" description="4-aspartylphosphate" evidence="13">
    <location>
        <position position="854"/>
    </location>
</feature>
<name>A0ABV0GEL4_9BURK</name>
<dbReference type="CDD" id="cd00082">
    <property type="entry name" value="HisKA"/>
    <property type="match status" value="1"/>
</dbReference>
<dbReference type="SMART" id="SM00388">
    <property type="entry name" value="HisKA"/>
    <property type="match status" value="1"/>
</dbReference>